<reference evidence="2" key="1">
    <citation type="submission" date="2013-11" db="EMBL/GenBank/DDBJ databases">
        <title>Draft genome sequence and annotation of the entomopathogenic bacteria, Xenorhabdus cabanillasi strain JM26 and Xenorhabdus szentirmai strain DSM 16338.</title>
        <authorList>
            <person name="Gualtieri M."/>
            <person name="Ogier J.C."/>
            <person name="Pages S."/>
            <person name="Givaudan A."/>
            <person name="Gaudriault S."/>
        </authorList>
    </citation>
    <scope>NUCLEOTIDE SEQUENCE [LARGE SCALE GENOMIC DNA]</scope>
    <source>
        <strain evidence="2">DSM 16338</strain>
    </source>
</reference>
<dbReference type="STRING" id="1427518.XSR1_60057"/>
<gene>
    <name evidence="2" type="ORF">XSR1_60057</name>
</gene>
<feature type="transmembrane region" description="Helical" evidence="1">
    <location>
        <begin position="7"/>
        <end position="25"/>
    </location>
</feature>
<protein>
    <submittedName>
        <fullName evidence="2">Uncharacterized protein</fullName>
    </submittedName>
</protein>
<keyword evidence="1" id="KW-1133">Transmembrane helix</keyword>
<keyword evidence="1" id="KW-0812">Transmembrane</keyword>
<evidence type="ECO:0000313" key="2">
    <source>
        <dbReference type="EMBL" id="CDL85010.1"/>
    </source>
</evidence>
<evidence type="ECO:0000256" key="1">
    <source>
        <dbReference type="SAM" id="Phobius"/>
    </source>
</evidence>
<evidence type="ECO:0000313" key="3">
    <source>
        <dbReference type="Proteomes" id="UP000019202"/>
    </source>
</evidence>
<comment type="caution">
    <text evidence="2">The sequence shown here is derived from an EMBL/GenBank/DDBJ whole genome shotgun (WGS) entry which is preliminary data.</text>
</comment>
<name>W1J6C0_9GAMM</name>
<keyword evidence="3" id="KW-1185">Reference proteome</keyword>
<sequence>MLKNINNWFFLSLYSIIKFNYFVFIDLYPMSFELHHATQKTIGISLRS</sequence>
<dbReference type="Proteomes" id="UP000019202">
    <property type="component" value="Unassembled WGS sequence"/>
</dbReference>
<dbReference type="EMBL" id="CBXF010000121">
    <property type="protein sequence ID" value="CDL85010.1"/>
    <property type="molecule type" value="Genomic_DNA"/>
</dbReference>
<dbReference type="AlphaFoldDB" id="W1J6C0"/>
<accession>W1J6C0</accession>
<keyword evidence="1" id="KW-0472">Membrane</keyword>
<proteinExistence type="predicted"/>
<organism evidence="2 3">
    <name type="scientific">Xenorhabdus szentirmaii DSM 16338</name>
    <dbReference type="NCBI Taxonomy" id="1427518"/>
    <lineage>
        <taxon>Bacteria</taxon>
        <taxon>Pseudomonadati</taxon>
        <taxon>Pseudomonadota</taxon>
        <taxon>Gammaproteobacteria</taxon>
        <taxon>Enterobacterales</taxon>
        <taxon>Morganellaceae</taxon>
        <taxon>Xenorhabdus</taxon>
    </lineage>
</organism>